<gene>
    <name evidence="2" type="ORF">HCU73_01275</name>
</gene>
<dbReference type="GO" id="GO:0031419">
    <property type="term" value="F:cobalamin binding"/>
    <property type="evidence" value="ECO:0007669"/>
    <property type="project" value="InterPro"/>
</dbReference>
<accession>A0A7X6GXZ8</accession>
<protein>
    <recommendedName>
        <fullName evidence="1">B12-binding domain-containing protein</fullName>
    </recommendedName>
</protein>
<dbReference type="AlphaFoldDB" id="A0A7X6GXZ8"/>
<dbReference type="InterPro" id="IPR006158">
    <property type="entry name" value="Cobalamin-bd"/>
</dbReference>
<evidence type="ECO:0000313" key="3">
    <source>
        <dbReference type="Proteomes" id="UP000526408"/>
    </source>
</evidence>
<dbReference type="InterPro" id="IPR036594">
    <property type="entry name" value="Meth_synthase_dom"/>
</dbReference>
<dbReference type="SUPFAM" id="SSF52242">
    <property type="entry name" value="Cobalamin (vitamin B12)-binding domain"/>
    <property type="match status" value="1"/>
</dbReference>
<dbReference type="PROSITE" id="PS51332">
    <property type="entry name" value="B12_BINDING"/>
    <property type="match status" value="1"/>
</dbReference>
<dbReference type="Proteomes" id="UP000526408">
    <property type="component" value="Unassembled WGS sequence"/>
</dbReference>
<dbReference type="Pfam" id="PF02607">
    <property type="entry name" value="B12-binding_2"/>
    <property type="match status" value="1"/>
</dbReference>
<organism evidence="2 3">
    <name type="scientific">Roseicyclus persicicus</name>
    <dbReference type="NCBI Taxonomy" id="2650661"/>
    <lineage>
        <taxon>Bacteria</taxon>
        <taxon>Pseudomonadati</taxon>
        <taxon>Pseudomonadota</taxon>
        <taxon>Alphaproteobacteria</taxon>
        <taxon>Rhodobacterales</taxon>
        <taxon>Roseobacteraceae</taxon>
        <taxon>Roseicyclus</taxon>
    </lineage>
</organism>
<evidence type="ECO:0000313" key="2">
    <source>
        <dbReference type="EMBL" id="NKX43207.1"/>
    </source>
</evidence>
<dbReference type="Gene3D" id="3.40.50.280">
    <property type="entry name" value="Cobalamin-binding domain"/>
    <property type="match status" value="1"/>
</dbReference>
<sequence length="241" mass="25133">MATGEAASVLGDPCAAAMAYALCDEDDAAASLLVDDLLDAGVPVEEICLDHLAPAARRLGELWDRDRLPFTEVALATARIQSILRRLPAGRGNPGAADGRGAIFAAVPGEQHTLGVMMAADLFRRGGWDVSLFIGLSHDELLARLSRDDRPVIGLSCSGDHSYPALRRLLAALAKARPDAQILLAGQILKQPDKVADLPAPVVPVCDMAGAEAEMARIGAMLAAATVARLGTARRKATSAA</sequence>
<dbReference type="InterPro" id="IPR003759">
    <property type="entry name" value="Cbl-bd_cap"/>
</dbReference>
<reference evidence="2 3" key="1">
    <citation type="submission" date="2020-04" db="EMBL/GenBank/DDBJ databases">
        <authorList>
            <person name="Yoon J."/>
        </authorList>
    </citation>
    <scope>NUCLEOTIDE SEQUENCE [LARGE SCALE GENOMIC DNA]</scope>
    <source>
        <strain evidence="2 3">KMU-115</strain>
    </source>
</reference>
<evidence type="ECO:0000259" key="1">
    <source>
        <dbReference type="PROSITE" id="PS51332"/>
    </source>
</evidence>
<dbReference type="InterPro" id="IPR036724">
    <property type="entry name" value="Cobalamin-bd_sf"/>
</dbReference>
<dbReference type="GO" id="GO:0046872">
    <property type="term" value="F:metal ion binding"/>
    <property type="evidence" value="ECO:0007669"/>
    <property type="project" value="InterPro"/>
</dbReference>
<comment type="caution">
    <text evidence="2">The sequence shown here is derived from an EMBL/GenBank/DDBJ whole genome shotgun (WGS) entry which is preliminary data.</text>
</comment>
<keyword evidence="3" id="KW-1185">Reference proteome</keyword>
<dbReference type="Pfam" id="PF02310">
    <property type="entry name" value="B12-binding"/>
    <property type="match status" value="1"/>
</dbReference>
<dbReference type="RefSeq" id="WP_168621592.1">
    <property type="nucleotide sequence ID" value="NZ_JAAZQQ010000001.1"/>
</dbReference>
<feature type="domain" description="B12-binding" evidence="1">
    <location>
        <begin position="99"/>
        <end position="229"/>
    </location>
</feature>
<dbReference type="Gene3D" id="1.10.1240.10">
    <property type="entry name" value="Methionine synthase domain"/>
    <property type="match status" value="1"/>
</dbReference>
<dbReference type="EMBL" id="JAAZQQ010000001">
    <property type="protein sequence ID" value="NKX43207.1"/>
    <property type="molecule type" value="Genomic_DNA"/>
</dbReference>
<proteinExistence type="predicted"/>
<name>A0A7X6GXZ8_9RHOB</name>